<dbReference type="InterPro" id="IPR013094">
    <property type="entry name" value="AB_hydrolase_3"/>
</dbReference>
<proteinExistence type="predicted"/>
<dbReference type="Pfam" id="PF07859">
    <property type="entry name" value="Abhydrolase_3"/>
    <property type="match status" value="1"/>
</dbReference>
<keyword evidence="1 3" id="KW-0378">Hydrolase</keyword>
<gene>
    <name evidence="3" type="ORF">BDV25DRAFT_149870</name>
</gene>
<name>A0A5N6U3X2_ASPAV</name>
<dbReference type="Proteomes" id="UP000325780">
    <property type="component" value="Unassembled WGS sequence"/>
</dbReference>
<dbReference type="OrthoDB" id="408631at2759"/>
<evidence type="ECO:0000259" key="2">
    <source>
        <dbReference type="Pfam" id="PF07859"/>
    </source>
</evidence>
<dbReference type="Gene3D" id="3.40.50.1820">
    <property type="entry name" value="alpha/beta hydrolase"/>
    <property type="match status" value="1"/>
</dbReference>
<dbReference type="InterPro" id="IPR029058">
    <property type="entry name" value="AB_hydrolase_fold"/>
</dbReference>
<protein>
    <submittedName>
        <fullName evidence="3">Alpha/Beta hydrolase protein</fullName>
    </submittedName>
</protein>
<evidence type="ECO:0000313" key="4">
    <source>
        <dbReference type="Proteomes" id="UP000325780"/>
    </source>
</evidence>
<accession>A0A5N6U3X2</accession>
<organism evidence="3 4">
    <name type="scientific">Aspergillus avenaceus</name>
    <dbReference type="NCBI Taxonomy" id="36643"/>
    <lineage>
        <taxon>Eukaryota</taxon>
        <taxon>Fungi</taxon>
        <taxon>Dikarya</taxon>
        <taxon>Ascomycota</taxon>
        <taxon>Pezizomycotina</taxon>
        <taxon>Eurotiomycetes</taxon>
        <taxon>Eurotiomycetidae</taxon>
        <taxon>Eurotiales</taxon>
        <taxon>Aspergillaceae</taxon>
        <taxon>Aspergillus</taxon>
        <taxon>Aspergillus subgen. Circumdati</taxon>
    </lineage>
</organism>
<dbReference type="GO" id="GO:0016787">
    <property type="term" value="F:hydrolase activity"/>
    <property type="evidence" value="ECO:0007669"/>
    <property type="project" value="UniProtKB-KW"/>
</dbReference>
<evidence type="ECO:0000313" key="3">
    <source>
        <dbReference type="EMBL" id="KAE8153210.1"/>
    </source>
</evidence>
<keyword evidence="4" id="KW-1185">Reference proteome</keyword>
<dbReference type="AlphaFoldDB" id="A0A5N6U3X2"/>
<sequence length="326" mass="36242">MINQIVKHYINEKMPLKYHPEFAEHFPSDSGANSSPIPAHDIPTRRQWASAICSQFAASALPPDIEHVVYRIPSDNVLIEIHHYRKKPVGKTPGIVHFHGGGFFSLSVESVQTMLVDYVRDTGVQFLSVEYRLAPEHPFPIPMEDSWTGLKWVYSHAEELNIDQTRIGVMGESAGGGLAASMALRARTENLSPPLARQILIYPMLDDRTVNRHVGDLASWTEADNVTGWTAYLGDKVGSDSVSAYAAPARAVSLAGLPPLYMDVGQLDIFVHEGVEYVRRLVDVGVSVDFHLYSGLPHGFEGLAPRSPVAKRAWESRVRAIRELYY</sequence>
<dbReference type="EMBL" id="ML742042">
    <property type="protein sequence ID" value="KAE8153210.1"/>
    <property type="molecule type" value="Genomic_DNA"/>
</dbReference>
<reference evidence="3 4" key="1">
    <citation type="submission" date="2019-04" db="EMBL/GenBank/DDBJ databases">
        <title>Friends and foes A comparative genomics study of 23 Aspergillus species from section Flavi.</title>
        <authorList>
            <consortium name="DOE Joint Genome Institute"/>
            <person name="Kjaerbolling I."/>
            <person name="Vesth T."/>
            <person name="Frisvad J.C."/>
            <person name="Nybo J.L."/>
            <person name="Theobald S."/>
            <person name="Kildgaard S."/>
            <person name="Isbrandt T."/>
            <person name="Kuo A."/>
            <person name="Sato A."/>
            <person name="Lyhne E.K."/>
            <person name="Kogle M.E."/>
            <person name="Wiebenga A."/>
            <person name="Kun R.S."/>
            <person name="Lubbers R.J."/>
            <person name="Makela M.R."/>
            <person name="Barry K."/>
            <person name="Chovatia M."/>
            <person name="Clum A."/>
            <person name="Daum C."/>
            <person name="Haridas S."/>
            <person name="He G."/>
            <person name="LaButti K."/>
            <person name="Lipzen A."/>
            <person name="Mondo S."/>
            <person name="Riley R."/>
            <person name="Salamov A."/>
            <person name="Simmons B.A."/>
            <person name="Magnuson J.K."/>
            <person name="Henrissat B."/>
            <person name="Mortensen U.H."/>
            <person name="Larsen T.O."/>
            <person name="Devries R.P."/>
            <person name="Grigoriev I.V."/>
            <person name="Machida M."/>
            <person name="Baker S.E."/>
            <person name="Andersen M.R."/>
        </authorList>
    </citation>
    <scope>NUCLEOTIDE SEQUENCE [LARGE SCALE GENOMIC DNA]</scope>
    <source>
        <strain evidence="3 4">IBT 18842</strain>
    </source>
</reference>
<feature type="domain" description="Alpha/beta hydrolase fold-3" evidence="2">
    <location>
        <begin position="95"/>
        <end position="300"/>
    </location>
</feature>
<dbReference type="PANTHER" id="PTHR48081">
    <property type="entry name" value="AB HYDROLASE SUPERFAMILY PROTEIN C4A8.06C"/>
    <property type="match status" value="1"/>
</dbReference>
<dbReference type="SUPFAM" id="SSF53474">
    <property type="entry name" value="alpha/beta-Hydrolases"/>
    <property type="match status" value="1"/>
</dbReference>
<dbReference type="InterPro" id="IPR050300">
    <property type="entry name" value="GDXG_lipolytic_enzyme"/>
</dbReference>
<dbReference type="PANTHER" id="PTHR48081:SF8">
    <property type="entry name" value="ALPHA_BETA HYDROLASE FOLD-3 DOMAIN-CONTAINING PROTEIN-RELATED"/>
    <property type="match status" value="1"/>
</dbReference>
<evidence type="ECO:0000256" key="1">
    <source>
        <dbReference type="ARBA" id="ARBA00022801"/>
    </source>
</evidence>